<keyword evidence="2" id="KW-0808">Transferase</keyword>
<organism evidence="2">
    <name type="scientific">gut metagenome</name>
    <dbReference type="NCBI Taxonomy" id="749906"/>
    <lineage>
        <taxon>unclassified sequences</taxon>
        <taxon>metagenomes</taxon>
        <taxon>organismal metagenomes</taxon>
    </lineage>
</organism>
<dbReference type="InterPro" id="IPR003702">
    <property type="entry name" value="ActCoA_hydro_N"/>
</dbReference>
<accession>J9C7B6</accession>
<comment type="caution">
    <text evidence="2">The sequence shown here is derived from an EMBL/GenBank/DDBJ whole genome shotgun (WGS) entry which is preliminary data.</text>
</comment>
<feature type="domain" description="Acetyl-CoA hydrolase/transferase N-terminal" evidence="1">
    <location>
        <begin position="25"/>
        <end position="137"/>
    </location>
</feature>
<dbReference type="Gene3D" id="3.40.1080.10">
    <property type="entry name" value="Glutaconate Coenzyme A-transferase"/>
    <property type="match status" value="1"/>
</dbReference>
<dbReference type="InterPro" id="IPR037171">
    <property type="entry name" value="NagB/RpiA_transferase-like"/>
</dbReference>
<dbReference type="GO" id="GO:0008775">
    <property type="term" value="F:acetate CoA-transferase activity"/>
    <property type="evidence" value="ECO:0007669"/>
    <property type="project" value="InterPro"/>
</dbReference>
<dbReference type="InterPro" id="IPR046433">
    <property type="entry name" value="ActCoA_hydro"/>
</dbReference>
<feature type="non-terminal residue" evidence="2">
    <location>
        <position position="235"/>
    </location>
</feature>
<feature type="non-terminal residue" evidence="2">
    <location>
        <position position="1"/>
    </location>
</feature>
<dbReference type="Gene3D" id="3.30.750.70">
    <property type="entry name" value="4-hydroxybutyrate coenzyme like domains"/>
    <property type="match status" value="1"/>
</dbReference>
<sequence length="235" mass="25573">YDVKVRGGVTMWMPEIAKADDAAEHFTWNSWHCSGIDRKVIQKGVGYFSPMRYSELPRFYRENVEVDVAMIQVTPMDSHGNFSFALGASHLADMLEKAKKIIVEVNPMMPWVFGLTGTEVNIRDVDYVVETEGTPVAELGGGNAAPSAVDTAVANLVVPQIPNGACLQLGIGGMPNTIGSMIAQSDLKDLAVHTEMYVDGFVDMAMAGKITGKYKNVDKGRQVYAFAAGSKKLYD</sequence>
<proteinExistence type="predicted"/>
<dbReference type="AlphaFoldDB" id="J9C7B6"/>
<gene>
    <name evidence="2" type="ORF">EVA_16158</name>
</gene>
<protein>
    <submittedName>
        <fullName evidence="2">Butyryl-CoA:acetate CoA-transferase</fullName>
    </submittedName>
</protein>
<dbReference type="SUPFAM" id="SSF100950">
    <property type="entry name" value="NagB/RpiA/CoA transferase-like"/>
    <property type="match status" value="1"/>
</dbReference>
<dbReference type="Pfam" id="PF02550">
    <property type="entry name" value="AcetylCoA_hydro"/>
    <property type="match status" value="1"/>
</dbReference>
<dbReference type="GO" id="GO:0006083">
    <property type="term" value="P:acetate metabolic process"/>
    <property type="evidence" value="ECO:0007669"/>
    <property type="project" value="InterPro"/>
</dbReference>
<dbReference type="EMBL" id="AMCI01005642">
    <property type="protein sequence ID" value="EJW95735.1"/>
    <property type="molecule type" value="Genomic_DNA"/>
</dbReference>
<dbReference type="PANTHER" id="PTHR21432">
    <property type="entry name" value="ACETYL-COA HYDROLASE-RELATED"/>
    <property type="match status" value="1"/>
</dbReference>
<evidence type="ECO:0000259" key="1">
    <source>
        <dbReference type="Pfam" id="PF02550"/>
    </source>
</evidence>
<evidence type="ECO:0000313" key="2">
    <source>
        <dbReference type="EMBL" id="EJW95735.1"/>
    </source>
</evidence>
<reference evidence="2" key="1">
    <citation type="journal article" date="2012" name="PLoS ONE">
        <title>Gene sets for utilization of primary and secondary nutrition supplies in the distal gut of endangered iberian lynx.</title>
        <authorList>
            <person name="Alcaide M."/>
            <person name="Messina E."/>
            <person name="Richter M."/>
            <person name="Bargiela R."/>
            <person name="Peplies J."/>
            <person name="Huws S.A."/>
            <person name="Newbold C.J."/>
            <person name="Golyshin P.N."/>
            <person name="Simon M.A."/>
            <person name="Lopez G."/>
            <person name="Yakimov M.M."/>
            <person name="Ferrer M."/>
        </authorList>
    </citation>
    <scope>NUCLEOTIDE SEQUENCE</scope>
</reference>
<name>J9C7B6_9ZZZZ</name>
<dbReference type="PANTHER" id="PTHR21432:SF20">
    <property type="entry name" value="ACETYL-COA HYDROLASE"/>
    <property type="match status" value="1"/>
</dbReference>